<organism evidence="2 3">
    <name type="scientific">Tanacetum coccineum</name>
    <dbReference type="NCBI Taxonomy" id="301880"/>
    <lineage>
        <taxon>Eukaryota</taxon>
        <taxon>Viridiplantae</taxon>
        <taxon>Streptophyta</taxon>
        <taxon>Embryophyta</taxon>
        <taxon>Tracheophyta</taxon>
        <taxon>Spermatophyta</taxon>
        <taxon>Magnoliopsida</taxon>
        <taxon>eudicotyledons</taxon>
        <taxon>Gunneridae</taxon>
        <taxon>Pentapetalae</taxon>
        <taxon>asterids</taxon>
        <taxon>campanulids</taxon>
        <taxon>Asterales</taxon>
        <taxon>Asteraceae</taxon>
        <taxon>Asteroideae</taxon>
        <taxon>Anthemideae</taxon>
        <taxon>Anthemidinae</taxon>
        <taxon>Tanacetum</taxon>
    </lineage>
</organism>
<dbReference type="Proteomes" id="UP001151760">
    <property type="component" value="Unassembled WGS sequence"/>
</dbReference>
<gene>
    <name evidence="2" type="ORF">Tco_0841732</name>
</gene>
<feature type="region of interest" description="Disordered" evidence="1">
    <location>
        <begin position="384"/>
        <end position="416"/>
    </location>
</feature>
<evidence type="ECO:0000256" key="1">
    <source>
        <dbReference type="SAM" id="MobiDB-lite"/>
    </source>
</evidence>
<protein>
    <submittedName>
        <fullName evidence="2">Uncharacterized protein</fullName>
    </submittedName>
</protein>
<evidence type="ECO:0000313" key="2">
    <source>
        <dbReference type="EMBL" id="GJT07270.1"/>
    </source>
</evidence>
<reference evidence="2" key="2">
    <citation type="submission" date="2022-01" db="EMBL/GenBank/DDBJ databases">
        <authorList>
            <person name="Yamashiro T."/>
            <person name="Shiraishi A."/>
            <person name="Satake H."/>
            <person name="Nakayama K."/>
        </authorList>
    </citation>
    <scope>NUCLEOTIDE SEQUENCE</scope>
</reference>
<accession>A0ABQ5AXW4</accession>
<proteinExistence type="predicted"/>
<comment type="caution">
    <text evidence="2">The sequence shown here is derived from an EMBL/GenBank/DDBJ whole genome shotgun (WGS) entry which is preliminary data.</text>
</comment>
<dbReference type="EMBL" id="BQNB010012735">
    <property type="protein sequence ID" value="GJT07270.1"/>
    <property type="molecule type" value="Genomic_DNA"/>
</dbReference>
<sequence length="514" mass="58187">MNDPNITMEEYIRIEEEKAQSCGLAFNWQTAKFGRMEHYYEEECFANFKEELPAIVFGEINEFPTIVFNATPPCEPIVSPPNDSELDFRISCDESDDEDYTVHVLDFVGLTPKMRQDLAVRSFGLRVYSGVPEYLPDERYCYGFRHCRYPMLLVRRCQEEDDLETVYLSIGFAYRAGDGKGWVRSLLGWEMIAYSILGRGQAPEKVTGVDLFYLRSMDHGTINVPHLLAQYLFRHAKGRKSGSRLSGGHFIGRLAAHFRLVSDEGLRGLQVVTRELPLIDLHELGRLNICKRYGDTWAWVALRPVREQATAAGAPKAGKAGEVAEEVALEIPAPAPAQAPPPPPLALQPHTMSQRIKRLEEEVHDLRRDVIGLLWTLVDRPTSLSTAPSQGIQDYPSRDVSGPGQERPVPPQPTTPMLRLTPDLFMLLFFVDIIKTGIIMESLVKKKQKGAILELKQRHLKKVSICINTPYLTRKIQRICASSSQERVLINSRSGDCSCLGLRKKYRLILKNDM</sequence>
<keyword evidence="3" id="KW-1185">Reference proteome</keyword>
<reference evidence="2" key="1">
    <citation type="journal article" date="2022" name="Int. J. Mol. Sci.">
        <title>Draft Genome of Tanacetum Coccineum: Genomic Comparison of Closely Related Tanacetum-Family Plants.</title>
        <authorList>
            <person name="Yamashiro T."/>
            <person name="Shiraishi A."/>
            <person name="Nakayama K."/>
            <person name="Satake H."/>
        </authorList>
    </citation>
    <scope>NUCLEOTIDE SEQUENCE</scope>
</reference>
<evidence type="ECO:0000313" key="3">
    <source>
        <dbReference type="Proteomes" id="UP001151760"/>
    </source>
</evidence>
<name>A0ABQ5AXW4_9ASTR</name>